<gene>
    <name evidence="1" type="ORF">K3G42_030176</name>
</gene>
<evidence type="ECO:0000313" key="1">
    <source>
        <dbReference type="EMBL" id="KAH8000970.1"/>
    </source>
</evidence>
<protein>
    <submittedName>
        <fullName evidence="1">Uncharacterized protein</fullName>
    </submittedName>
</protein>
<proteinExistence type="predicted"/>
<dbReference type="EMBL" id="CM037618">
    <property type="protein sequence ID" value="KAH8000970.1"/>
    <property type="molecule type" value="Genomic_DNA"/>
</dbReference>
<accession>A0ACB8F6K1</accession>
<dbReference type="Proteomes" id="UP000827872">
    <property type="component" value="Linkage Group LG05"/>
</dbReference>
<sequence>MPATCDRSCDCHHGPNVERGKWYGVHSYLHLFYEDCTSACPHENPEPAACSGWKSVLWKAFLSAGTLLLLIGAAAVATGFLLPSKLEEIGAEEFMVLDQQAVAYNRALGVCRAVGIVLCTIAGALLVACVLTSTLARVDTRRKQGEEEEAEEELLPENPPGKESPVGSASLLPLRASWVQNIQPKTETKLQPGPSGSAS</sequence>
<evidence type="ECO:0000313" key="2">
    <source>
        <dbReference type="Proteomes" id="UP000827872"/>
    </source>
</evidence>
<name>A0ACB8F6K1_9SAUR</name>
<comment type="caution">
    <text evidence="1">The sequence shown here is derived from an EMBL/GenBank/DDBJ whole genome shotgun (WGS) entry which is preliminary data.</text>
</comment>
<keyword evidence="2" id="KW-1185">Reference proteome</keyword>
<reference evidence="1" key="1">
    <citation type="submission" date="2021-08" db="EMBL/GenBank/DDBJ databases">
        <title>The first chromosome-level gecko genome reveals the dynamic sex chromosomes of Neotropical dwarf geckos (Sphaerodactylidae: Sphaerodactylus).</title>
        <authorList>
            <person name="Pinto B.J."/>
            <person name="Keating S.E."/>
            <person name="Gamble T."/>
        </authorList>
    </citation>
    <scope>NUCLEOTIDE SEQUENCE</scope>
    <source>
        <strain evidence="1">TG3544</strain>
    </source>
</reference>
<organism evidence="1 2">
    <name type="scientific">Sphaerodactylus townsendi</name>
    <dbReference type="NCBI Taxonomy" id="933632"/>
    <lineage>
        <taxon>Eukaryota</taxon>
        <taxon>Metazoa</taxon>
        <taxon>Chordata</taxon>
        <taxon>Craniata</taxon>
        <taxon>Vertebrata</taxon>
        <taxon>Euteleostomi</taxon>
        <taxon>Lepidosauria</taxon>
        <taxon>Squamata</taxon>
        <taxon>Bifurcata</taxon>
        <taxon>Gekkota</taxon>
        <taxon>Sphaerodactylidae</taxon>
        <taxon>Sphaerodactylus</taxon>
    </lineage>
</organism>